<dbReference type="InterPro" id="IPR004090">
    <property type="entry name" value="Chemotax_Me-accpt_rcpt"/>
</dbReference>
<sequence>MNEQTFTLQDHYRKADRIMLGVLWFLVVCSFGLAADSGTWGQAFVIGGGTALAMTVLHALIAGERLMRCLIGAAFMVMSALHINQEHGMLEMHFGIFALLAFLVYYRDWLPIVVAAATIAVHHVTFFILQQQGAGVFLMPDGNWNEVFLHAFYVVLESAILIYLAIKANLEAREGEALLTTAAAITVDPTQIDLLQRCSANGPVGNRFNQFLDQLSELVSAVVSDTRGLDRTAGSLNKATRHLRDGADRQLAETAQMVDAMQQMSSAIEEVASNADRAAQAAHAANTKAEQGRAAVANSQSEIGLLAKRIDGTDEVVQDLAVQSEHIGRVLEVIRSIAEQTNLLALNAAIEAARAGDQGRGFAVVADEVRNLAQKTASSTREIQEIISRLQNSSRKAAESMQDSRQSVARCVNDSQQTTVLLESMAQEIEAISHMNELIAAATHEQTAVSADISSHLHSVQEIAEQNAVDANELDQDSNNLSTLATRLGSLSGRFAVGQAADR</sequence>
<evidence type="ECO:0000256" key="7">
    <source>
        <dbReference type="PROSITE-ProRule" id="PRU00284"/>
    </source>
</evidence>
<reference evidence="10 11" key="1">
    <citation type="submission" date="2018-10" db="EMBL/GenBank/DDBJ databases">
        <title>Pseudomonas zhaodongensis NEAU-ST5-21(T) genome.</title>
        <authorList>
            <person name="Peng J."/>
            <person name="Liu Z.-P."/>
        </authorList>
    </citation>
    <scope>NUCLEOTIDE SEQUENCE [LARGE SCALE GENOMIC DNA]</scope>
    <source>
        <strain evidence="10 11">NEAU-ST5-21</strain>
    </source>
</reference>
<keyword evidence="4 8" id="KW-0472">Membrane</keyword>
<dbReference type="PANTHER" id="PTHR32089">
    <property type="entry name" value="METHYL-ACCEPTING CHEMOTAXIS PROTEIN MCPB"/>
    <property type="match status" value="1"/>
</dbReference>
<organism evidence="10 11">
    <name type="scientific">Stutzerimonas zhaodongensis</name>
    <dbReference type="NCBI Taxonomy" id="1176257"/>
    <lineage>
        <taxon>Bacteria</taxon>
        <taxon>Pseudomonadati</taxon>
        <taxon>Pseudomonadota</taxon>
        <taxon>Gammaproteobacteria</taxon>
        <taxon>Pseudomonadales</taxon>
        <taxon>Pseudomonadaceae</taxon>
        <taxon>Stutzerimonas</taxon>
    </lineage>
</organism>
<comment type="caution">
    <text evidence="10">The sequence shown here is derived from an EMBL/GenBank/DDBJ whole genome shotgun (WGS) entry which is preliminary data.</text>
</comment>
<keyword evidence="11" id="KW-1185">Reference proteome</keyword>
<dbReference type="PROSITE" id="PS50111">
    <property type="entry name" value="CHEMOTAXIS_TRANSDUC_2"/>
    <property type="match status" value="1"/>
</dbReference>
<dbReference type="GO" id="GO:0004888">
    <property type="term" value="F:transmembrane signaling receptor activity"/>
    <property type="evidence" value="ECO:0007669"/>
    <property type="project" value="InterPro"/>
</dbReference>
<dbReference type="PRINTS" id="PR00260">
    <property type="entry name" value="CHEMTRNSDUCR"/>
</dbReference>
<dbReference type="PANTHER" id="PTHR32089:SF119">
    <property type="entry name" value="METHYL-ACCEPTING CHEMOTAXIS PROTEIN CTPL"/>
    <property type="match status" value="1"/>
</dbReference>
<name>A0A3M2HMY3_9GAMM</name>
<dbReference type="GO" id="GO:0016020">
    <property type="term" value="C:membrane"/>
    <property type="evidence" value="ECO:0007669"/>
    <property type="project" value="UniProtKB-SubCell"/>
</dbReference>
<evidence type="ECO:0000256" key="4">
    <source>
        <dbReference type="ARBA" id="ARBA00023136"/>
    </source>
</evidence>
<comment type="similarity">
    <text evidence="6">Belongs to the methyl-accepting chemotaxis (MCP) protein family.</text>
</comment>
<proteinExistence type="inferred from homology"/>
<feature type="transmembrane region" description="Helical" evidence="8">
    <location>
        <begin position="41"/>
        <end position="61"/>
    </location>
</feature>
<feature type="transmembrane region" description="Helical" evidence="8">
    <location>
        <begin position="89"/>
        <end position="105"/>
    </location>
</feature>
<accession>A0A3M2HMY3</accession>
<dbReference type="OrthoDB" id="2489132at2"/>
<dbReference type="SUPFAM" id="SSF58104">
    <property type="entry name" value="Methyl-accepting chemotaxis protein (MCP) signaling domain"/>
    <property type="match status" value="1"/>
</dbReference>
<dbReference type="Pfam" id="PF00015">
    <property type="entry name" value="MCPsignal"/>
    <property type="match status" value="1"/>
</dbReference>
<gene>
    <name evidence="10" type="ORF">EA797_15110</name>
</gene>
<dbReference type="GO" id="GO:0006935">
    <property type="term" value="P:chemotaxis"/>
    <property type="evidence" value="ECO:0007669"/>
    <property type="project" value="InterPro"/>
</dbReference>
<dbReference type="RefSeq" id="WP_122166642.1">
    <property type="nucleotide sequence ID" value="NZ_JAMOIB010000004.1"/>
</dbReference>
<evidence type="ECO:0000256" key="1">
    <source>
        <dbReference type="ARBA" id="ARBA00004141"/>
    </source>
</evidence>
<evidence type="ECO:0000256" key="5">
    <source>
        <dbReference type="ARBA" id="ARBA00023224"/>
    </source>
</evidence>
<dbReference type="CDD" id="cd11386">
    <property type="entry name" value="MCP_signal"/>
    <property type="match status" value="1"/>
</dbReference>
<dbReference type="Gene3D" id="1.10.287.950">
    <property type="entry name" value="Methyl-accepting chemotaxis protein"/>
    <property type="match status" value="1"/>
</dbReference>
<dbReference type="GO" id="GO:0007165">
    <property type="term" value="P:signal transduction"/>
    <property type="evidence" value="ECO:0007669"/>
    <property type="project" value="UniProtKB-KW"/>
</dbReference>
<evidence type="ECO:0000313" key="11">
    <source>
        <dbReference type="Proteomes" id="UP000269774"/>
    </source>
</evidence>
<feature type="domain" description="Methyl-accepting transducer" evidence="9">
    <location>
        <begin position="225"/>
        <end position="461"/>
    </location>
</feature>
<feature type="transmembrane region" description="Helical" evidence="8">
    <location>
        <begin position="18"/>
        <end position="35"/>
    </location>
</feature>
<comment type="subcellular location">
    <subcellularLocation>
        <location evidence="1">Membrane</location>
        <topology evidence="1">Multi-pass membrane protein</topology>
    </subcellularLocation>
</comment>
<evidence type="ECO:0000256" key="3">
    <source>
        <dbReference type="ARBA" id="ARBA00022989"/>
    </source>
</evidence>
<keyword evidence="2 8" id="KW-0812">Transmembrane</keyword>
<evidence type="ECO:0000256" key="2">
    <source>
        <dbReference type="ARBA" id="ARBA00022692"/>
    </source>
</evidence>
<evidence type="ECO:0000256" key="6">
    <source>
        <dbReference type="ARBA" id="ARBA00029447"/>
    </source>
</evidence>
<dbReference type="FunFam" id="1.10.287.950:FF:000001">
    <property type="entry name" value="Methyl-accepting chemotaxis sensory transducer"/>
    <property type="match status" value="1"/>
</dbReference>
<evidence type="ECO:0000313" key="10">
    <source>
        <dbReference type="EMBL" id="RMH89263.1"/>
    </source>
</evidence>
<dbReference type="SMART" id="SM00283">
    <property type="entry name" value="MA"/>
    <property type="match status" value="1"/>
</dbReference>
<dbReference type="AlphaFoldDB" id="A0A3M2HMY3"/>
<feature type="transmembrane region" description="Helical" evidence="8">
    <location>
        <begin position="66"/>
        <end position="83"/>
    </location>
</feature>
<feature type="transmembrane region" description="Helical" evidence="8">
    <location>
        <begin position="149"/>
        <end position="166"/>
    </location>
</feature>
<keyword evidence="5 7" id="KW-0807">Transducer</keyword>
<dbReference type="InterPro" id="IPR004089">
    <property type="entry name" value="MCPsignal_dom"/>
</dbReference>
<keyword evidence="3 8" id="KW-1133">Transmembrane helix</keyword>
<dbReference type="Proteomes" id="UP000269774">
    <property type="component" value="Unassembled WGS sequence"/>
</dbReference>
<evidence type="ECO:0000259" key="9">
    <source>
        <dbReference type="PROSITE" id="PS50111"/>
    </source>
</evidence>
<dbReference type="EMBL" id="RFFM01000003">
    <property type="protein sequence ID" value="RMH89263.1"/>
    <property type="molecule type" value="Genomic_DNA"/>
</dbReference>
<feature type="transmembrane region" description="Helical" evidence="8">
    <location>
        <begin position="112"/>
        <end position="129"/>
    </location>
</feature>
<protein>
    <submittedName>
        <fullName evidence="10">Methyl-accepting chemotaxis protein</fullName>
    </submittedName>
</protein>
<evidence type="ECO:0000256" key="8">
    <source>
        <dbReference type="SAM" id="Phobius"/>
    </source>
</evidence>